<proteinExistence type="inferred from homology"/>
<keyword evidence="1 7" id="KW-0678">Repressor</keyword>
<comment type="similarity">
    <text evidence="7">Belongs to the NrdR family.</text>
</comment>
<evidence type="ECO:0000256" key="2">
    <source>
        <dbReference type="ARBA" id="ARBA00022741"/>
    </source>
</evidence>
<gene>
    <name evidence="7 10" type="primary">nrdR</name>
    <name evidence="10" type="ORF">F4X14_16125</name>
</gene>
<dbReference type="GO" id="GO:0003677">
    <property type="term" value="F:DNA binding"/>
    <property type="evidence" value="ECO:0007669"/>
    <property type="project" value="UniProtKB-KW"/>
</dbReference>
<protein>
    <recommendedName>
        <fullName evidence="7">Transcriptional repressor NrdR</fullName>
    </recommendedName>
</protein>
<dbReference type="HAMAP" id="MF_00440">
    <property type="entry name" value="NrdR"/>
    <property type="match status" value="1"/>
</dbReference>
<keyword evidence="3 7" id="KW-0067">ATP-binding</keyword>
<comment type="caution">
    <text evidence="7">Lacks conserved residue(s) required for the propagation of feature annotation.</text>
</comment>
<sequence>MQCPHCGHGKHQVIDTRDRGETVRRRRKCLDCEQRFTTYEHIAPSLLVSKRDGHREPFDSQKLLAGIRIASVKRPVSSERMQSIANYVEDQIQRLGRAEVTSEMIGNLVLDQLADVDQVAYIRFASVYLDFNDLSEVRSEVDRLMGRSELNGDANGRFEPPQRTSAS</sequence>
<evidence type="ECO:0000256" key="3">
    <source>
        <dbReference type="ARBA" id="ARBA00022840"/>
    </source>
</evidence>
<accession>A0A6B1DAS4</accession>
<dbReference type="PANTHER" id="PTHR30455">
    <property type="entry name" value="TRANSCRIPTIONAL REPRESSOR NRDR"/>
    <property type="match status" value="1"/>
</dbReference>
<reference evidence="10" key="1">
    <citation type="submission" date="2019-09" db="EMBL/GenBank/DDBJ databases">
        <title>Characterisation of the sponge microbiome using genome-centric metagenomics.</title>
        <authorList>
            <person name="Engelberts J.P."/>
            <person name="Robbins S.J."/>
            <person name="De Goeij J.M."/>
            <person name="Aranda M."/>
            <person name="Bell S.C."/>
            <person name="Webster N.S."/>
        </authorList>
    </citation>
    <scope>NUCLEOTIDE SEQUENCE</scope>
    <source>
        <strain evidence="10">SB0661_bin_32</strain>
    </source>
</reference>
<dbReference type="NCBIfam" id="TIGR00244">
    <property type="entry name" value="transcriptional regulator NrdR"/>
    <property type="match status" value="1"/>
</dbReference>
<dbReference type="Pfam" id="PF03477">
    <property type="entry name" value="ATP-cone"/>
    <property type="match status" value="1"/>
</dbReference>
<comment type="caution">
    <text evidence="10">The sequence shown here is derived from an EMBL/GenBank/DDBJ whole genome shotgun (WGS) entry which is preliminary data.</text>
</comment>
<dbReference type="GO" id="GO:0005524">
    <property type="term" value="F:ATP binding"/>
    <property type="evidence" value="ECO:0007669"/>
    <property type="project" value="UniProtKB-UniRule"/>
</dbReference>
<evidence type="ECO:0000256" key="1">
    <source>
        <dbReference type="ARBA" id="ARBA00022491"/>
    </source>
</evidence>
<organism evidence="10">
    <name type="scientific">Caldilineaceae bacterium SB0661_bin_32</name>
    <dbReference type="NCBI Taxonomy" id="2605255"/>
    <lineage>
        <taxon>Bacteria</taxon>
        <taxon>Bacillati</taxon>
        <taxon>Chloroflexota</taxon>
        <taxon>Caldilineae</taxon>
        <taxon>Caldilineales</taxon>
        <taxon>Caldilineaceae</taxon>
    </lineage>
</organism>
<evidence type="ECO:0000256" key="6">
    <source>
        <dbReference type="ARBA" id="ARBA00023163"/>
    </source>
</evidence>
<keyword evidence="6 7" id="KW-0804">Transcription</keyword>
<name>A0A6B1DAS4_9CHLR</name>
<comment type="function">
    <text evidence="7">Negatively regulates transcription of bacterial ribonucleotide reductase nrd genes and operons by binding to NrdR-boxes.</text>
</comment>
<evidence type="ECO:0000256" key="4">
    <source>
        <dbReference type="ARBA" id="ARBA00023015"/>
    </source>
</evidence>
<dbReference type="Pfam" id="PF22811">
    <property type="entry name" value="Zn_ribbon_NrdR"/>
    <property type="match status" value="1"/>
</dbReference>
<keyword evidence="4 7" id="KW-0805">Transcription regulation</keyword>
<evidence type="ECO:0000256" key="5">
    <source>
        <dbReference type="ARBA" id="ARBA00023125"/>
    </source>
</evidence>
<dbReference type="GO" id="GO:0045892">
    <property type="term" value="P:negative regulation of DNA-templated transcription"/>
    <property type="evidence" value="ECO:0007669"/>
    <property type="project" value="UniProtKB-UniRule"/>
</dbReference>
<dbReference type="GO" id="GO:0008270">
    <property type="term" value="F:zinc ion binding"/>
    <property type="evidence" value="ECO:0007669"/>
    <property type="project" value="InterPro"/>
</dbReference>
<dbReference type="InterPro" id="IPR005144">
    <property type="entry name" value="ATP-cone_dom"/>
</dbReference>
<evidence type="ECO:0000256" key="7">
    <source>
        <dbReference type="HAMAP-Rule" id="MF_00440"/>
    </source>
</evidence>
<dbReference type="InterPro" id="IPR055173">
    <property type="entry name" value="NrdR-like_N"/>
</dbReference>
<dbReference type="PROSITE" id="PS51161">
    <property type="entry name" value="ATP_CONE"/>
    <property type="match status" value="1"/>
</dbReference>
<feature type="domain" description="ATP-cone" evidence="9">
    <location>
        <begin position="46"/>
        <end position="136"/>
    </location>
</feature>
<evidence type="ECO:0000313" key="10">
    <source>
        <dbReference type="EMBL" id="MYC96492.1"/>
    </source>
</evidence>
<keyword evidence="2 7" id="KW-0547">Nucleotide-binding</keyword>
<dbReference type="EMBL" id="VXMH01000087">
    <property type="protein sequence ID" value="MYC96492.1"/>
    <property type="molecule type" value="Genomic_DNA"/>
</dbReference>
<keyword evidence="5 7" id="KW-0238">DNA-binding</keyword>
<dbReference type="InterPro" id="IPR003796">
    <property type="entry name" value="RNR_NrdR-like"/>
</dbReference>
<feature type="region of interest" description="Disordered" evidence="8">
    <location>
        <begin position="148"/>
        <end position="167"/>
    </location>
</feature>
<dbReference type="AlphaFoldDB" id="A0A6B1DAS4"/>
<dbReference type="PANTHER" id="PTHR30455:SF2">
    <property type="entry name" value="TRANSCRIPTIONAL REPRESSOR NRDR"/>
    <property type="match status" value="1"/>
</dbReference>
<evidence type="ECO:0000259" key="9">
    <source>
        <dbReference type="PROSITE" id="PS51161"/>
    </source>
</evidence>
<evidence type="ECO:0000256" key="8">
    <source>
        <dbReference type="SAM" id="MobiDB-lite"/>
    </source>
</evidence>